<evidence type="ECO:0000259" key="1">
    <source>
        <dbReference type="Pfam" id="PF01676"/>
    </source>
</evidence>
<dbReference type="GO" id="GO:0046872">
    <property type="term" value="F:metal ion binding"/>
    <property type="evidence" value="ECO:0007669"/>
    <property type="project" value="InterPro"/>
</dbReference>
<dbReference type="RefSeq" id="WP_184203864.1">
    <property type="nucleotide sequence ID" value="NZ_JACHGW010000008.1"/>
</dbReference>
<feature type="domain" description="Metalloenzyme" evidence="1">
    <location>
        <begin position="123"/>
        <end position="244"/>
    </location>
</feature>
<dbReference type="InterPro" id="IPR006124">
    <property type="entry name" value="Metalloenzyme"/>
</dbReference>
<dbReference type="InterPro" id="IPR002591">
    <property type="entry name" value="Phosphodiest/P_Trfase"/>
</dbReference>
<gene>
    <name evidence="2" type="ORF">HNQ39_005618</name>
</gene>
<dbReference type="Gene3D" id="3.40.720.10">
    <property type="entry name" value="Alkaline Phosphatase, subunit A"/>
    <property type="match status" value="1"/>
</dbReference>
<name>A0A7W9W9Y2_ARMRO</name>
<accession>A0A7W9W9Y2</accession>
<protein>
    <submittedName>
        <fullName evidence="2">Putative AlkP superfamily pyrophosphatase or phosphodiesterase</fullName>
    </submittedName>
</protein>
<evidence type="ECO:0000313" key="2">
    <source>
        <dbReference type="EMBL" id="MBB6053776.1"/>
    </source>
</evidence>
<dbReference type="PANTHER" id="PTHR10151:SF120">
    <property type="entry name" value="BIS(5'-ADENOSYL)-TRIPHOSPHATASE"/>
    <property type="match status" value="1"/>
</dbReference>
<keyword evidence="3" id="KW-1185">Reference proteome</keyword>
<reference evidence="2 3" key="1">
    <citation type="submission" date="2020-08" db="EMBL/GenBank/DDBJ databases">
        <title>Genomic Encyclopedia of Type Strains, Phase IV (KMG-IV): sequencing the most valuable type-strain genomes for metagenomic binning, comparative biology and taxonomic classification.</title>
        <authorList>
            <person name="Goeker M."/>
        </authorList>
    </citation>
    <scope>NUCLEOTIDE SEQUENCE [LARGE SCALE GENOMIC DNA]</scope>
    <source>
        <strain evidence="2 3">DSM 23562</strain>
    </source>
</reference>
<dbReference type="AlphaFoldDB" id="A0A7W9W9Y2"/>
<sequence>MSQRVLLCSLDGVRPDAILSCHTPTLQRLAREGAHTWKASSVMPSVTLPCHTSMLRGVDVPRHGITSNTFTPLARPVPSVMDAAASYGKRVGFFYNWEQLRDLAAPGSLKVSVCYGEGHVFETDQKVADAAIAALTNDSLDFVFVYFGHPDEAGHAHGWMSEPYLKAIENADACLAQVLAHWDGVVCVVSDHGGHDRSHGTDSPEDMTIPFILHGPGIAAGRELTEPIYLYDVCPTLAHALGVPACREWDGRVVAEAFL</sequence>
<dbReference type="Pfam" id="PF01663">
    <property type="entry name" value="Phosphodiest"/>
    <property type="match status" value="1"/>
</dbReference>
<dbReference type="SUPFAM" id="SSF53649">
    <property type="entry name" value="Alkaline phosphatase-like"/>
    <property type="match status" value="1"/>
</dbReference>
<dbReference type="GO" id="GO:0016787">
    <property type="term" value="F:hydrolase activity"/>
    <property type="evidence" value="ECO:0007669"/>
    <property type="project" value="UniProtKB-ARBA"/>
</dbReference>
<dbReference type="PANTHER" id="PTHR10151">
    <property type="entry name" value="ECTONUCLEOTIDE PYROPHOSPHATASE/PHOSPHODIESTERASE"/>
    <property type="match status" value="1"/>
</dbReference>
<dbReference type="EMBL" id="JACHGW010000008">
    <property type="protein sequence ID" value="MBB6053776.1"/>
    <property type="molecule type" value="Genomic_DNA"/>
</dbReference>
<dbReference type="CDD" id="cd16018">
    <property type="entry name" value="Enpp"/>
    <property type="match status" value="1"/>
</dbReference>
<comment type="caution">
    <text evidence="2">The sequence shown here is derived from an EMBL/GenBank/DDBJ whole genome shotgun (WGS) entry which is preliminary data.</text>
</comment>
<dbReference type="Proteomes" id="UP000520814">
    <property type="component" value="Unassembled WGS sequence"/>
</dbReference>
<evidence type="ECO:0000313" key="3">
    <source>
        <dbReference type="Proteomes" id="UP000520814"/>
    </source>
</evidence>
<organism evidence="2 3">
    <name type="scientific">Armatimonas rosea</name>
    <dbReference type="NCBI Taxonomy" id="685828"/>
    <lineage>
        <taxon>Bacteria</taxon>
        <taxon>Bacillati</taxon>
        <taxon>Armatimonadota</taxon>
        <taxon>Armatimonadia</taxon>
        <taxon>Armatimonadales</taxon>
        <taxon>Armatimonadaceae</taxon>
        <taxon>Armatimonas</taxon>
    </lineage>
</organism>
<dbReference type="InterPro" id="IPR017850">
    <property type="entry name" value="Alkaline_phosphatase_core_sf"/>
</dbReference>
<dbReference type="Pfam" id="PF01676">
    <property type="entry name" value="Metalloenzyme"/>
    <property type="match status" value="1"/>
</dbReference>
<proteinExistence type="predicted"/>